<dbReference type="HAMAP" id="MF_00117">
    <property type="entry name" value="HslO"/>
    <property type="match status" value="1"/>
</dbReference>
<keyword evidence="3 6" id="KW-1015">Disulfide bond</keyword>
<dbReference type="Pfam" id="PF01430">
    <property type="entry name" value="HSP33"/>
    <property type="match status" value="1"/>
</dbReference>
<evidence type="ECO:0000256" key="2">
    <source>
        <dbReference type="ARBA" id="ARBA00022833"/>
    </source>
</evidence>
<protein>
    <recommendedName>
        <fullName evidence="6">33 kDa chaperonin</fullName>
    </recommendedName>
    <alternativeName>
        <fullName evidence="6">Heat shock protein 33 homolog</fullName>
        <shortName evidence="6">HSP33</shortName>
    </alternativeName>
</protein>
<sequence>MPESVSKLYRALVFDGRVSLAVIDSTAIVNEAIRRHHLTPVAAAALGRTMTATVYLAGWLKDMGSSLSVSVDGGGAGGKIGVAADGALSVRGYIERPDVELPPRADGKLDVGRCVGKDGTFTVIRDDGEGIPFVGTSELVSGEIAEDVSAYFLTSEQRPTAVALGVRIGTDGTCVGAGGLFLQPMPYAGEAAIDFAEKRIAQYPDLSRVIETRGAQGILSDFGATDVAVREARFACHCSRERAASAVLAMGRADALALLAEQGEIAVHCHYCNTDYTFDEGDVNAIFGESE</sequence>
<comment type="function">
    <text evidence="6">Redox regulated molecular chaperone. Protects both thermally unfolding and oxidatively damaged proteins from irreversible aggregation. Plays an important role in the bacterial defense system toward oxidative stress.</text>
</comment>
<evidence type="ECO:0000256" key="4">
    <source>
        <dbReference type="ARBA" id="ARBA00023186"/>
    </source>
</evidence>
<dbReference type="Proteomes" id="UP000824044">
    <property type="component" value="Unassembled WGS sequence"/>
</dbReference>
<dbReference type="SUPFAM" id="SSF64397">
    <property type="entry name" value="Hsp33 domain"/>
    <property type="match status" value="1"/>
</dbReference>
<keyword evidence="5 6" id="KW-0676">Redox-active center</keyword>
<feature type="disulfide bond" description="Redox-active" evidence="6">
    <location>
        <begin position="269"/>
        <end position="272"/>
    </location>
</feature>
<evidence type="ECO:0000256" key="1">
    <source>
        <dbReference type="ARBA" id="ARBA00022490"/>
    </source>
</evidence>
<reference evidence="7" key="2">
    <citation type="submission" date="2021-04" db="EMBL/GenBank/DDBJ databases">
        <authorList>
            <person name="Gilroy R."/>
        </authorList>
    </citation>
    <scope>NUCLEOTIDE SEQUENCE</scope>
    <source>
        <strain evidence="7">CHK33-5263</strain>
    </source>
</reference>
<comment type="subcellular location">
    <subcellularLocation>
        <location evidence="6">Cytoplasm</location>
    </subcellularLocation>
</comment>
<comment type="similarity">
    <text evidence="6">Belongs to the HSP33 family.</text>
</comment>
<dbReference type="GO" id="GO:0005737">
    <property type="term" value="C:cytoplasm"/>
    <property type="evidence" value="ECO:0007669"/>
    <property type="project" value="UniProtKB-SubCell"/>
</dbReference>
<dbReference type="GO" id="GO:0051082">
    <property type="term" value="F:unfolded protein binding"/>
    <property type="evidence" value="ECO:0007669"/>
    <property type="project" value="UniProtKB-UniRule"/>
</dbReference>
<dbReference type="Gene3D" id="3.55.30.10">
    <property type="entry name" value="Hsp33 domain"/>
    <property type="match status" value="1"/>
</dbReference>
<dbReference type="CDD" id="cd00498">
    <property type="entry name" value="Hsp33"/>
    <property type="match status" value="1"/>
</dbReference>
<gene>
    <name evidence="6" type="primary">hslO</name>
    <name evidence="7" type="ORF">H9812_05505</name>
</gene>
<keyword evidence="1 6" id="KW-0963">Cytoplasm</keyword>
<dbReference type="PANTHER" id="PTHR30111">
    <property type="entry name" value="33 KDA CHAPERONIN"/>
    <property type="match status" value="1"/>
</dbReference>
<dbReference type="PANTHER" id="PTHR30111:SF1">
    <property type="entry name" value="33 KDA CHAPERONIN"/>
    <property type="match status" value="1"/>
</dbReference>
<evidence type="ECO:0000256" key="3">
    <source>
        <dbReference type="ARBA" id="ARBA00023157"/>
    </source>
</evidence>
<proteinExistence type="inferred from homology"/>
<feature type="disulfide bond" description="Redox-active" evidence="6">
    <location>
        <begin position="236"/>
        <end position="238"/>
    </location>
</feature>
<reference evidence="7" key="1">
    <citation type="journal article" date="2021" name="PeerJ">
        <title>Extensive microbial diversity within the chicken gut microbiome revealed by metagenomics and culture.</title>
        <authorList>
            <person name="Gilroy R."/>
            <person name="Ravi A."/>
            <person name="Getino M."/>
            <person name="Pursley I."/>
            <person name="Horton D.L."/>
            <person name="Alikhan N.F."/>
            <person name="Baker D."/>
            <person name="Gharbi K."/>
            <person name="Hall N."/>
            <person name="Watson M."/>
            <person name="Adriaenssens E.M."/>
            <person name="Foster-Nyarko E."/>
            <person name="Jarju S."/>
            <person name="Secka A."/>
            <person name="Antonio M."/>
            <person name="Oren A."/>
            <person name="Chaudhuri R.R."/>
            <person name="La Ragione R."/>
            <person name="Hildebrand F."/>
            <person name="Pallen M.J."/>
        </authorList>
    </citation>
    <scope>NUCLEOTIDE SEQUENCE</scope>
    <source>
        <strain evidence="7">CHK33-5263</strain>
    </source>
</reference>
<dbReference type="InterPro" id="IPR016153">
    <property type="entry name" value="Heat_shock_Hsp33_N"/>
</dbReference>
<dbReference type="GO" id="GO:0042026">
    <property type="term" value="P:protein refolding"/>
    <property type="evidence" value="ECO:0007669"/>
    <property type="project" value="TreeGrafter"/>
</dbReference>
<organism evidence="7 8">
    <name type="scientific">Candidatus Gallimonas intestinigallinarum</name>
    <dbReference type="NCBI Taxonomy" id="2838604"/>
    <lineage>
        <taxon>Bacteria</taxon>
        <taxon>Bacillati</taxon>
        <taxon>Bacillota</taxon>
        <taxon>Clostridia</taxon>
        <taxon>Candidatus Gallimonas</taxon>
    </lineage>
</organism>
<dbReference type="PIRSF" id="PIRSF005261">
    <property type="entry name" value="Heat_shock_Hsp33"/>
    <property type="match status" value="1"/>
</dbReference>
<comment type="caution">
    <text evidence="7">The sequence shown here is derived from an EMBL/GenBank/DDBJ whole genome shotgun (WGS) entry which is preliminary data.</text>
</comment>
<dbReference type="GO" id="GO:0044183">
    <property type="term" value="F:protein folding chaperone"/>
    <property type="evidence" value="ECO:0007669"/>
    <property type="project" value="TreeGrafter"/>
</dbReference>
<dbReference type="Gene3D" id="3.90.1280.10">
    <property type="entry name" value="HSP33 redox switch-like"/>
    <property type="match status" value="1"/>
</dbReference>
<keyword evidence="4 6" id="KW-0143">Chaperone</keyword>
<comment type="PTM">
    <text evidence="6">Under oxidizing conditions two disulfide bonds are formed involving the reactive cysteines. Under reducing conditions zinc is bound to the reactive cysteines and the protein is inactive.</text>
</comment>
<evidence type="ECO:0000313" key="8">
    <source>
        <dbReference type="Proteomes" id="UP000824044"/>
    </source>
</evidence>
<dbReference type="AlphaFoldDB" id="A0A9D2DX06"/>
<dbReference type="InterPro" id="IPR000397">
    <property type="entry name" value="Heat_shock_Hsp33"/>
</dbReference>
<evidence type="ECO:0000313" key="7">
    <source>
        <dbReference type="EMBL" id="HIZ24906.1"/>
    </source>
</evidence>
<keyword evidence="2 6" id="KW-0862">Zinc</keyword>
<name>A0A9D2DX06_9FIRM</name>
<dbReference type="SUPFAM" id="SSF118352">
    <property type="entry name" value="HSP33 redox switch-like"/>
    <property type="match status" value="1"/>
</dbReference>
<evidence type="ECO:0000256" key="6">
    <source>
        <dbReference type="HAMAP-Rule" id="MF_00117"/>
    </source>
</evidence>
<dbReference type="EMBL" id="DXBS01000108">
    <property type="protein sequence ID" value="HIZ24906.1"/>
    <property type="molecule type" value="Genomic_DNA"/>
</dbReference>
<evidence type="ECO:0000256" key="5">
    <source>
        <dbReference type="ARBA" id="ARBA00023284"/>
    </source>
</evidence>
<accession>A0A9D2DX06</accession>
<dbReference type="InterPro" id="IPR016154">
    <property type="entry name" value="Heat_shock_Hsp33_C"/>
</dbReference>